<keyword evidence="9" id="KW-0812">Transmembrane</keyword>
<dbReference type="GO" id="GO:0000155">
    <property type="term" value="F:phosphorelay sensor kinase activity"/>
    <property type="evidence" value="ECO:0007669"/>
    <property type="project" value="InterPro"/>
</dbReference>
<evidence type="ECO:0000256" key="3">
    <source>
        <dbReference type="ARBA" id="ARBA00022553"/>
    </source>
</evidence>
<dbReference type="CDD" id="cd00075">
    <property type="entry name" value="HATPase"/>
    <property type="match status" value="1"/>
</dbReference>
<evidence type="ECO:0000256" key="5">
    <source>
        <dbReference type="ARBA" id="ARBA00022741"/>
    </source>
</evidence>
<proteinExistence type="predicted"/>
<dbReference type="PANTHER" id="PTHR42878:SF7">
    <property type="entry name" value="SENSOR HISTIDINE KINASE GLRK"/>
    <property type="match status" value="1"/>
</dbReference>
<dbReference type="GO" id="GO:0000156">
    <property type="term" value="F:phosphorelay response regulator activity"/>
    <property type="evidence" value="ECO:0007669"/>
    <property type="project" value="TreeGrafter"/>
</dbReference>
<dbReference type="Gene3D" id="3.30.565.10">
    <property type="entry name" value="Histidine kinase-like ATPase, C-terminal domain"/>
    <property type="match status" value="1"/>
</dbReference>
<dbReference type="SMART" id="SM00388">
    <property type="entry name" value="HisKA"/>
    <property type="match status" value="1"/>
</dbReference>
<evidence type="ECO:0000256" key="8">
    <source>
        <dbReference type="ARBA" id="ARBA00023012"/>
    </source>
</evidence>
<dbReference type="GO" id="GO:0005524">
    <property type="term" value="F:ATP binding"/>
    <property type="evidence" value="ECO:0007669"/>
    <property type="project" value="UniProtKB-KW"/>
</dbReference>
<dbReference type="GO" id="GO:0007234">
    <property type="term" value="P:osmosensory signaling via phosphorelay pathway"/>
    <property type="evidence" value="ECO:0007669"/>
    <property type="project" value="TreeGrafter"/>
</dbReference>
<evidence type="ECO:0000313" key="11">
    <source>
        <dbReference type="EMBL" id="XDN89342.1"/>
    </source>
</evidence>
<name>A0AB39JA87_9BACT</name>
<sequence length="507" mass="56402">MAIDPKSKTLREYKQYYYQKVILVLLLANACVILGLATTLHLTGLSISHLNFWIIVLITAILQIVSSISIVKIITAPLNKILAALSHKIGELTTDIPPRPNDKRYEKTGFKTALQAIYGDYQPEKKPASTDNLKTPLIQGLNQTSTGVIILDKNQKIIFANSASPISRNSNGEDFLALDFINEPTISDWLHEISNEKIKAERRWRRISTNPDIIQNSRIFDVVASFEKGATAETVIFLIDKSDNYLPEEEDLNFISFAAHELRGPITVIRGYLDIITEEFAGRLQGDEQQLLERLTVSANRLSSYVDNILNVARFDRHHLKVYLLEDTVSNIYASISDDMQLRASTQHRLLSVNIPEDLPTVAADHGSIGEVIGNLIDNAIKYSFEGGSVTVSAEKKGDFVEISVADNGIGMPANVVNNLFHKFYRSHRSREAVAGTGIGLYICKAFVESHGGSITARSRENEGSVFSFTLPIYATVKDKLLEDGQLNNQLIRKGGGWIKNHAMYKG</sequence>
<evidence type="ECO:0000256" key="9">
    <source>
        <dbReference type="SAM" id="Phobius"/>
    </source>
</evidence>
<keyword evidence="7" id="KW-0067">ATP-binding</keyword>
<dbReference type="InterPro" id="IPR003594">
    <property type="entry name" value="HATPase_dom"/>
</dbReference>
<keyword evidence="6 11" id="KW-0418">Kinase</keyword>
<evidence type="ECO:0000256" key="4">
    <source>
        <dbReference type="ARBA" id="ARBA00022679"/>
    </source>
</evidence>
<dbReference type="SUPFAM" id="SSF55874">
    <property type="entry name" value="ATPase domain of HSP90 chaperone/DNA topoisomerase II/histidine kinase"/>
    <property type="match status" value="1"/>
</dbReference>
<dbReference type="AlphaFoldDB" id="A0AB39JA87"/>
<keyword evidence="5" id="KW-0547">Nucleotide-binding</keyword>
<dbReference type="InterPro" id="IPR050351">
    <property type="entry name" value="BphY/WalK/GraS-like"/>
</dbReference>
<dbReference type="EC" id="2.7.13.3" evidence="2"/>
<evidence type="ECO:0000256" key="1">
    <source>
        <dbReference type="ARBA" id="ARBA00000085"/>
    </source>
</evidence>
<evidence type="ECO:0000256" key="7">
    <source>
        <dbReference type="ARBA" id="ARBA00022840"/>
    </source>
</evidence>
<keyword evidence="8" id="KW-0902">Two-component regulatory system</keyword>
<evidence type="ECO:0000256" key="6">
    <source>
        <dbReference type="ARBA" id="ARBA00022777"/>
    </source>
</evidence>
<organism evidence="11">
    <name type="scientific">Candidatus Nanosynbacter sp. TM7-074</name>
    <dbReference type="NCBI Taxonomy" id="3158573"/>
    <lineage>
        <taxon>Bacteria</taxon>
        <taxon>Candidatus Saccharimonadota</taxon>
        <taxon>Candidatus Saccharimonadia</taxon>
        <taxon>Candidatus Nanosynbacterales</taxon>
        <taxon>Candidatus Nanosynbacteraceae</taxon>
        <taxon>Candidatus Nanosynbacter</taxon>
    </lineage>
</organism>
<dbReference type="SMART" id="SM00387">
    <property type="entry name" value="HATPase_c"/>
    <property type="match status" value="1"/>
</dbReference>
<keyword evidence="3" id="KW-0597">Phosphoprotein</keyword>
<dbReference type="InterPro" id="IPR005467">
    <property type="entry name" value="His_kinase_dom"/>
</dbReference>
<protein>
    <recommendedName>
        <fullName evidence="2">histidine kinase</fullName>
        <ecNumber evidence="2">2.7.13.3</ecNumber>
    </recommendedName>
</protein>
<dbReference type="Pfam" id="PF00512">
    <property type="entry name" value="HisKA"/>
    <property type="match status" value="1"/>
</dbReference>
<dbReference type="FunFam" id="3.30.565.10:FF:000006">
    <property type="entry name" value="Sensor histidine kinase WalK"/>
    <property type="match status" value="1"/>
</dbReference>
<evidence type="ECO:0000259" key="10">
    <source>
        <dbReference type="PROSITE" id="PS50109"/>
    </source>
</evidence>
<evidence type="ECO:0000256" key="2">
    <source>
        <dbReference type="ARBA" id="ARBA00012438"/>
    </source>
</evidence>
<dbReference type="CDD" id="cd00082">
    <property type="entry name" value="HisKA"/>
    <property type="match status" value="1"/>
</dbReference>
<gene>
    <name evidence="11" type="ORF">TM074_01360</name>
</gene>
<dbReference type="GO" id="GO:0030295">
    <property type="term" value="F:protein kinase activator activity"/>
    <property type="evidence" value="ECO:0007669"/>
    <property type="project" value="TreeGrafter"/>
</dbReference>
<dbReference type="SUPFAM" id="SSF47384">
    <property type="entry name" value="Homodimeric domain of signal transducing histidine kinase"/>
    <property type="match status" value="1"/>
</dbReference>
<accession>A0AB39JA87</accession>
<reference evidence="11" key="1">
    <citation type="submission" date="2024-06" db="EMBL/GenBank/DDBJ databases">
        <authorList>
            <person name="Atkinson C."/>
            <person name="McLean J."/>
            <person name="Gallagher L."/>
            <person name="Bor B."/>
            <person name="Mougous J."/>
        </authorList>
    </citation>
    <scope>NUCLEOTIDE SEQUENCE</scope>
    <source>
        <strain evidence="11">TM7-074</strain>
    </source>
</reference>
<keyword evidence="9" id="KW-1133">Transmembrane helix</keyword>
<dbReference type="InterPro" id="IPR004358">
    <property type="entry name" value="Sig_transdc_His_kin-like_C"/>
</dbReference>
<dbReference type="RefSeq" id="WP_369000601.1">
    <property type="nucleotide sequence ID" value="NZ_CP158487.1"/>
</dbReference>
<feature type="domain" description="Histidine kinase" evidence="10">
    <location>
        <begin position="257"/>
        <end position="475"/>
    </location>
</feature>
<feature type="transmembrane region" description="Helical" evidence="9">
    <location>
        <begin position="21"/>
        <end position="44"/>
    </location>
</feature>
<comment type="catalytic activity">
    <reaction evidence="1">
        <text>ATP + protein L-histidine = ADP + protein N-phospho-L-histidine.</text>
        <dbReference type="EC" id="2.7.13.3"/>
    </reaction>
</comment>
<dbReference type="Gene3D" id="1.10.287.130">
    <property type="match status" value="1"/>
</dbReference>
<keyword evidence="4" id="KW-0808">Transferase</keyword>
<dbReference type="Pfam" id="PF02518">
    <property type="entry name" value="HATPase_c"/>
    <property type="match status" value="1"/>
</dbReference>
<dbReference type="InterPro" id="IPR036890">
    <property type="entry name" value="HATPase_C_sf"/>
</dbReference>
<dbReference type="PROSITE" id="PS50109">
    <property type="entry name" value="HIS_KIN"/>
    <property type="match status" value="1"/>
</dbReference>
<dbReference type="EMBL" id="CP158487">
    <property type="protein sequence ID" value="XDN89342.1"/>
    <property type="molecule type" value="Genomic_DNA"/>
</dbReference>
<keyword evidence="9" id="KW-0472">Membrane</keyword>
<dbReference type="InterPro" id="IPR003661">
    <property type="entry name" value="HisK_dim/P_dom"/>
</dbReference>
<dbReference type="InterPro" id="IPR036097">
    <property type="entry name" value="HisK_dim/P_sf"/>
</dbReference>
<dbReference type="PANTHER" id="PTHR42878">
    <property type="entry name" value="TWO-COMPONENT HISTIDINE KINASE"/>
    <property type="match status" value="1"/>
</dbReference>
<dbReference type="PRINTS" id="PR00344">
    <property type="entry name" value="BCTRLSENSOR"/>
</dbReference>
<feature type="transmembrane region" description="Helical" evidence="9">
    <location>
        <begin position="50"/>
        <end position="71"/>
    </location>
</feature>